<proteinExistence type="predicted"/>
<dbReference type="Pfam" id="PF00419">
    <property type="entry name" value="Fimbrial"/>
    <property type="match status" value="1"/>
</dbReference>
<keyword evidence="1" id="KW-0732">Signal</keyword>
<feature type="signal peptide" evidence="1">
    <location>
        <begin position="1"/>
        <end position="27"/>
    </location>
</feature>
<dbReference type="EMBL" id="JADIXP010000019">
    <property type="protein sequence ID" value="MBF4180418.1"/>
    <property type="molecule type" value="Genomic_DNA"/>
</dbReference>
<dbReference type="SUPFAM" id="SSF49401">
    <property type="entry name" value="Bacterial adhesins"/>
    <property type="match status" value="1"/>
</dbReference>
<evidence type="ECO:0000259" key="2">
    <source>
        <dbReference type="Pfam" id="PF00419"/>
    </source>
</evidence>
<dbReference type="InterPro" id="IPR050263">
    <property type="entry name" value="Bact_Fimbrial_Adh_Pro"/>
</dbReference>
<feature type="domain" description="Fimbrial-type adhesion" evidence="2">
    <location>
        <begin position="34"/>
        <end position="184"/>
    </location>
</feature>
<dbReference type="Gene3D" id="2.60.40.1090">
    <property type="entry name" value="Fimbrial-type adhesion domain"/>
    <property type="match status" value="1"/>
</dbReference>
<organism evidence="3 4">
    <name type="scientific">Lelliottia nimipressuralis</name>
    <dbReference type="NCBI Taxonomy" id="69220"/>
    <lineage>
        <taxon>Bacteria</taxon>
        <taxon>Pseudomonadati</taxon>
        <taxon>Pseudomonadota</taxon>
        <taxon>Gammaproteobacteria</taxon>
        <taxon>Enterobacterales</taxon>
        <taxon>Enterobacteriaceae</taxon>
        <taxon>Lelliottia</taxon>
    </lineage>
</organism>
<sequence>MKKKNVFLLAIVATGMMSGLAAMPAMAAGDGTLNFSGSVIDAACTVAPDSKNMTVDFGTVGLAAFTKSAYPYGSNSKTINVNLLDCPATISSAVVKITGKGQSVKNQGTNLATDTGAGAAQGVAVMFATINDSVVIQVNGEGKTYNINEGDNTLKFIAYVTPIDNTANVTAGTITATAQYTIVYP</sequence>
<feature type="chain" id="PRO_5044822695" evidence="1">
    <location>
        <begin position="28"/>
        <end position="185"/>
    </location>
</feature>
<evidence type="ECO:0000256" key="1">
    <source>
        <dbReference type="SAM" id="SignalP"/>
    </source>
</evidence>
<name>A0ABD4KH66_9ENTR</name>
<dbReference type="InterPro" id="IPR008966">
    <property type="entry name" value="Adhesion_dom_sf"/>
</dbReference>
<evidence type="ECO:0000313" key="4">
    <source>
        <dbReference type="Proteomes" id="UP000628560"/>
    </source>
</evidence>
<evidence type="ECO:0000313" key="3">
    <source>
        <dbReference type="EMBL" id="MBF4180418.1"/>
    </source>
</evidence>
<dbReference type="InterPro" id="IPR000259">
    <property type="entry name" value="Adhesion_dom_fimbrial"/>
</dbReference>
<dbReference type="InterPro" id="IPR036937">
    <property type="entry name" value="Adhesion_dom_fimbrial_sf"/>
</dbReference>
<comment type="caution">
    <text evidence="3">The sequence shown here is derived from an EMBL/GenBank/DDBJ whole genome shotgun (WGS) entry which is preliminary data.</text>
</comment>
<dbReference type="PANTHER" id="PTHR33420:SF11">
    <property type="entry name" value="FIMBRIAL-LIKE PROTEIN"/>
    <property type="match status" value="1"/>
</dbReference>
<reference evidence="3 4" key="1">
    <citation type="submission" date="2020-11" db="EMBL/GenBank/DDBJ databases">
        <title>Identification of Lelliottia nimipressuralis from Wound Infection by Whole Genome-Based Bacterial Identification.</title>
        <authorList>
            <person name="Navarathna D.H."/>
            <person name="Choi H."/>
            <person name="Jinadatha C."/>
            <person name="Chatterjee P."/>
            <person name="Hwang M."/>
        </authorList>
    </citation>
    <scope>NUCLEOTIDE SEQUENCE [LARGE SCALE GENOMIC DNA]</scope>
    <source>
        <strain evidence="3 4">DN2020</strain>
    </source>
</reference>
<dbReference type="RefSeq" id="WP_194514317.1">
    <property type="nucleotide sequence ID" value="NZ_JADIXP010000019.1"/>
</dbReference>
<accession>A0ABD4KH66</accession>
<protein>
    <submittedName>
        <fullName evidence="3">Type 1 fimbrial protein</fullName>
    </submittedName>
</protein>
<dbReference type="Proteomes" id="UP000628560">
    <property type="component" value="Unassembled WGS sequence"/>
</dbReference>
<dbReference type="PANTHER" id="PTHR33420">
    <property type="entry name" value="FIMBRIAL SUBUNIT ELFA-RELATED"/>
    <property type="match status" value="1"/>
</dbReference>
<gene>
    <name evidence="3" type="ORF">ISP11_21420</name>
</gene>
<dbReference type="AlphaFoldDB" id="A0ABD4KH66"/>